<feature type="chain" id="PRO_5005294682" description="RING-type E3 ubiquitin transferase" evidence="17">
    <location>
        <begin position="21"/>
        <end position="311"/>
    </location>
</feature>
<keyword evidence="7" id="KW-0479">Metal-binding</keyword>
<evidence type="ECO:0000256" key="7">
    <source>
        <dbReference type="ARBA" id="ARBA00022723"/>
    </source>
</evidence>
<evidence type="ECO:0000256" key="12">
    <source>
        <dbReference type="ARBA" id="ARBA00023136"/>
    </source>
</evidence>
<comment type="subcellular location">
    <subcellularLocation>
        <location evidence="2">Membrane</location>
        <topology evidence="2">Single-pass membrane protein</topology>
    </subcellularLocation>
</comment>
<dbReference type="OrthoDB" id="8062037at2759"/>
<dbReference type="FunFam" id="3.30.40.10:FF:000187">
    <property type="entry name" value="E3 ubiquitin-protein ligase ATL6"/>
    <property type="match status" value="1"/>
</dbReference>
<dbReference type="EC" id="2.3.2.27" evidence="4"/>
<evidence type="ECO:0000256" key="9">
    <source>
        <dbReference type="ARBA" id="ARBA00022786"/>
    </source>
</evidence>
<evidence type="ECO:0000313" key="20">
    <source>
        <dbReference type="Proteomes" id="UP000035740"/>
    </source>
</evidence>
<sequence length="311" mass="34349">MAKTFIILILLPLLSQLVRAQPSVPGLEPDSPGGASFSRPKDVIIIAVISALLFVGFYFIYLCYCLDDHSIGIGRWSSWNAWRPWNMAGSFGHSRHKASNGLDFDLVKSLPTFEYGTIKPALINKGALECAVCLTEFNDKDILRSIPKCNHVFHADCVDNWLVGYATCPICRLHLTDADILDQNLTTLHYDDTIVDFGDDKVEIMRFSRKMRNLSMTEPPRLMGMLSRSLSTGNLAARQSGNMERFGIDDKDDRRGKSDSWVYSLSPIEAVSTRSTSRQGSIPATPTTTSSEEGSASSLAVVPVEPTQLPV</sequence>
<dbReference type="InterPro" id="IPR013083">
    <property type="entry name" value="Znf_RING/FYVE/PHD"/>
</dbReference>
<dbReference type="Pfam" id="PF13639">
    <property type="entry name" value="zf-RING_2"/>
    <property type="match status" value="1"/>
</dbReference>
<dbReference type="InterPro" id="IPR044600">
    <property type="entry name" value="ATL1/ATL16-like"/>
</dbReference>
<keyword evidence="9" id="KW-0833">Ubl conjugation pathway</keyword>
<feature type="compositionally biased region" description="Low complexity" evidence="15">
    <location>
        <begin position="280"/>
        <end position="298"/>
    </location>
</feature>
<dbReference type="Gene3D" id="3.30.40.10">
    <property type="entry name" value="Zinc/RING finger domain, C3HC4 (zinc finger)"/>
    <property type="match status" value="1"/>
</dbReference>
<keyword evidence="10" id="KW-0862">Zinc</keyword>
<dbReference type="GO" id="GO:0061630">
    <property type="term" value="F:ubiquitin protein ligase activity"/>
    <property type="evidence" value="ECO:0007669"/>
    <property type="project" value="UniProtKB-EC"/>
</dbReference>
<comment type="similarity">
    <text evidence="13">Belongs to the RING-type zinc finger family. ATL subfamily.</text>
</comment>
<dbReference type="PANTHER" id="PTHR46913">
    <property type="entry name" value="RING-H2 FINGER PROTEIN ATL16"/>
    <property type="match status" value="1"/>
</dbReference>
<gene>
    <name evidence="19" type="ORF">BVRB_4g094400</name>
</gene>
<organism evidence="19 20">
    <name type="scientific">Beta vulgaris subsp. vulgaris</name>
    <name type="common">Beet</name>
    <dbReference type="NCBI Taxonomy" id="3555"/>
    <lineage>
        <taxon>Eukaryota</taxon>
        <taxon>Viridiplantae</taxon>
        <taxon>Streptophyta</taxon>
        <taxon>Embryophyta</taxon>
        <taxon>Tracheophyta</taxon>
        <taxon>Spermatophyta</taxon>
        <taxon>Magnoliopsida</taxon>
        <taxon>eudicotyledons</taxon>
        <taxon>Gunneridae</taxon>
        <taxon>Pentapetalae</taxon>
        <taxon>Caryophyllales</taxon>
        <taxon>Chenopodiaceae</taxon>
        <taxon>Betoideae</taxon>
        <taxon>Beta</taxon>
    </lineage>
</organism>
<dbReference type="GO" id="GO:0016020">
    <property type="term" value="C:membrane"/>
    <property type="evidence" value="ECO:0007669"/>
    <property type="project" value="UniProtKB-SubCell"/>
</dbReference>
<proteinExistence type="inferred from homology"/>
<evidence type="ECO:0000256" key="4">
    <source>
        <dbReference type="ARBA" id="ARBA00012483"/>
    </source>
</evidence>
<comment type="catalytic activity">
    <reaction evidence="1">
        <text>S-ubiquitinyl-[E2 ubiquitin-conjugating enzyme]-L-cysteine + [acceptor protein]-L-lysine = [E2 ubiquitin-conjugating enzyme]-L-cysteine + N(6)-ubiquitinyl-[acceptor protein]-L-lysine.</text>
        <dbReference type="EC" id="2.3.2.27"/>
    </reaction>
</comment>
<evidence type="ECO:0000313" key="19">
    <source>
        <dbReference type="EMBL" id="KMS98239.1"/>
    </source>
</evidence>
<dbReference type="GO" id="GO:0016567">
    <property type="term" value="P:protein ubiquitination"/>
    <property type="evidence" value="ECO:0007669"/>
    <property type="project" value="InterPro"/>
</dbReference>
<evidence type="ECO:0000256" key="10">
    <source>
        <dbReference type="ARBA" id="ARBA00022833"/>
    </source>
</evidence>
<protein>
    <recommendedName>
        <fullName evidence="4">RING-type E3 ubiquitin transferase</fullName>
        <ecNumber evidence="4">2.3.2.27</ecNumber>
    </recommendedName>
</protein>
<feature type="transmembrane region" description="Helical" evidence="16">
    <location>
        <begin position="44"/>
        <end position="66"/>
    </location>
</feature>
<dbReference type="SUPFAM" id="SSF57850">
    <property type="entry name" value="RING/U-box"/>
    <property type="match status" value="1"/>
</dbReference>
<dbReference type="Proteomes" id="UP000035740">
    <property type="component" value="Unassembled WGS sequence"/>
</dbReference>
<dbReference type="Gramene" id="KMS98239">
    <property type="protein sequence ID" value="KMS98239"/>
    <property type="gene ID" value="BVRB_4g094400"/>
</dbReference>
<evidence type="ECO:0000256" key="17">
    <source>
        <dbReference type="SAM" id="SignalP"/>
    </source>
</evidence>
<evidence type="ECO:0000259" key="18">
    <source>
        <dbReference type="PROSITE" id="PS50089"/>
    </source>
</evidence>
<name>A0A0J8BA75_BETVV</name>
<reference evidence="19 20" key="1">
    <citation type="journal article" date="2014" name="Nature">
        <title>The genome of the recently domesticated crop plant sugar beet (Beta vulgaris).</title>
        <authorList>
            <person name="Dohm J.C."/>
            <person name="Minoche A.E."/>
            <person name="Holtgrawe D."/>
            <person name="Capella-Gutierrez S."/>
            <person name="Zakrzewski F."/>
            <person name="Tafer H."/>
            <person name="Rupp O."/>
            <person name="Sorensen T.R."/>
            <person name="Stracke R."/>
            <person name="Reinhardt R."/>
            <person name="Goesmann A."/>
            <person name="Kraft T."/>
            <person name="Schulz B."/>
            <person name="Stadler P.F."/>
            <person name="Schmidt T."/>
            <person name="Gabaldon T."/>
            <person name="Lehrach H."/>
            <person name="Weisshaar B."/>
            <person name="Himmelbauer H."/>
        </authorList>
    </citation>
    <scope>NUCLEOTIDE SEQUENCE [LARGE SCALE GENOMIC DNA]</scope>
    <source>
        <tissue evidence="19">Taproot</tissue>
    </source>
</reference>
<feature type="region of interest" description="Disordered" evidence="15">
    <location>
        <begin position="271"/>
        <end position="311"/>
    </location>
</feature>
<dbReference type="GO" id="GO:0008270">
    <property type="term" value="F:zinc ion binding"/>
    <property type="evidence" value="ECO:0007669"/>
    <property type="project" value="UniProtKB-KW"/>
</dbReference>
<evidence type="ECO:0000256" key="11">
    <source>
        <dbReference type="ARBA" id="ARBA00022989"/>
    </source>
</evidence>
<evidence type="ECO:0000256" key="14">
    <source>
        <dbReference type="PROSITE-ProRule" id="PRU00175"/>
    </source>
</evidence>
<evidence type="ECO:0000256" key="13">
    <source>
        <dbReference type="ARBA" id="ARBA00024209"/>
    </source>
</evidence>
<evidence type="ECO:0000256" key="8">
    <source>
        <dbReference type="ARBA" id="ARBA00022771"/>
    </source>
</evidence>
<feature type="domain" description="RING-type" evidence="18">
    <location>
        <begin position="130"/>
        <end position="172"/>
    </location>
</feature>
<dbReference type="InterPro" id="IPR001841">
    <property type="entry name" value="Znf_RING"/>
</dbReference>
<accession>A0A0J8BA75</accession>
<feature type="signal peptide" evidence="17">
    <location>
        <begin position="1"/>
        <end position="20"/>
    </location>
</feature>
<evidence type="ECO:0000256" key="2">
    <source>
        <dbReference type="ARBA" id="ARBA00004167"/>
    </source>
</evidence>
<keyword evidence="8 14" id="KW-0863">Zinc-finger</keyword>
<comment type="pathway">
    <text evidence="3">Protein modification; protein ubiquitination.</text>
</comment>
<dbReference type="eggNOG" id="KOG0800">
    <property type="taxonomic scope" value="Eukaryota"/>
</dbReference>
<evidence type="ECO:0000256" key="1">
    <source>
        <dbReference type="ARBA" id="ARBA00000900"/>
    </source>
</evidence>
<keyword evidence="11 16" id="KW-1133">Transmembrane helix</keyword>
<evidence type="ECO:0000256" key="16">
    <source>
        <dbReference type="SAM" id="Phobius"/>
    </source>
</evidence>
<dbReference type="PROSITE" id="PS50089">
    <property type="entry name" value="ZF_RING_2"/>
    <property type="match status" value="1"/>
</dbReference>
<evidence type="ECO:0000256" key="5">
    <source>
        <dbReference type="ARBA" id="ARBA00022679"/>
    </source>
</evidence>
<keyword evidence="12 16" id="KW-0472">Membrane</keyword>
<keyword evidence="20" id="KW-1185">Reference proteome</keyword>
<dbReference type="SMART" id="SM00184">
    <property type="entry name" value="RING"/>
    <property type="match status" value="1"/>
</dbReference>
<dbReference type="AlphaFoldDB" id="A0A0J8BA75"/>
<keyword evidence="6 16" id="KW-0812">Transmembrane</keyword>
<keyword evidence="17" id="KW-0732">Signal</keyword>
<evidence type="ECO:0000256" key="3">
    <source>
        <dbReference type="ARBA" id="ARBA00004906"/>
    </source>
</evidence>
<dbReference type="PANTHER" id="PTHR46913:SF1">
    <property type="entry name" value="RING-H2 FINGER PROTEIN ATL16"/>
    <property type="match status" value="1"/>
</dbReference>
<evidence type="ECO:0000256" key="6">
    <source>
        <dbReference type="ARBA" id="ARBA00022692"/>
    </source>
</evidence>
<keyword evidence="5" id="KW-0808">Transferase</keyword>
<evidence type="ECO:0000256" key="15">
    <source>
        <dbReference type="SAM" id="MobiDB-lite"/>
    </source>
</evidence>
<dbReference type="CDD" id="cd16461">
    <property type="entry name" value="RING-H2_EL5-like"/>
    <property type="match status" value="1"/>
</dbReference>
<dbReference type="EMBL" id="KQ090262">
    <property type="protein sequence ID" value="KMS98239.1"/>
    <property type="molecule type" value="Genomic_DNA"/>
</dbReference>